<keyword evidence="9 16" id="KW-1133">Transmembrane helix</keyword>
<dbReference type="GO" id="GO:0004129">
    <property type="term" value="F:cytochrome-c oxidase activity"/>
    <property type="evidence" value="ECO:0007669"/>
    <property type="project" value="UniProtKB-EC"/>
</dbReference>
<dbReference type="Proteomes" id="UP000218288">
    <property type="component" value="Chromosome"/>
</dbReference>
<dbReference type="InterPro" id="IPR036257">
    <property type="entry name" value="Cyt_c_oxidase_su2_TM_sf"/>
</dbReference>
<evidence type="ECO:0000256" key="7">
    <source>
        <dbReference type="ARBA" id="ARBA00022967"/>
    </source>
</evidence>
<evidence type="ECO:0000256" key="11">
    <source>
        <dbReference type="ARBA" id="ARBA00023136"/>
    </source>
</evidence>
<dbReference type="InterPro" id="IPR001505">
    <property type="entry name" value="Copper_CuA"/>
</dbReference>
<feature type="transmembrane region" description="Helical" evidence="16">
    <location>
        <begin position="60"/>
        <end position="80"/>
    </location>
</feature>
<keyword evidence="6 15" id="KW-0479">Metal-binding</keyword>
<evidence type="ECO:0000256" key="9">
    <source>
        <dbReference type="ARBA" id="ARBA00022989"/>
    </source>
</evidence>
<feature type="transmembrane region" description="Helical" evidence="16">
    <location>
        <begin position="101"/>
        <end position="119"/>
    </location>
</feature>
<dbReference type="RefSeq" id="WP_096486188.1">
    <property type="nucleotide sequence ID" value="NZ_AP014809.1"/>
</dbReference>
<evidence type="ECO:0000256" key="8">
    <source>
        <dbReference type="ARBA" id="ARBA00022982"/>
    </source>
</evidence>
<dbReference type="EC" id="7.1.1.9" evidence="15"/>
<evidence type="ECO:0000313" key="21">
    <source>
        <dbReference type="Proteomes" id="UP000218288"/>
    </source>
</evidence>
<evidence type="ECO:0000256" key="3">
    <source>
        <dbReference type="ARBA" id="ARBA00022448"/>
    </source>
</evidence>
<organism evidence="20 21">
    <name type="scientific">Methylorubrum populi</name>
    <dbReference type="NCBI Taxonomy" id="223967"/>
    <lineage>
        <taxon>Bacteria</taxon>
        <taxon>Pseudomonadati</taxon>
        <taxon>Pseudomonadota</taxon>
        <taxon>Alphaproteobacteria</taxon>
        <taxon>Hyphomicrobiales</taxon>
        <taxon>Methylobacteriaceae</taxon>
        <taxon>Methylorubrum</taxon>
    </lineage>
</organism>
<keyword evidence="8 14" id="KW-0249">Electron transport</keyword>
<evidence type="ECO:0000259" key="18">
    <source>
        <dbReference type="PROSITE" id="PS50857"/>
    </source>
</evidence>
<dbReference type="OrthoDB" id="9781261at2"/>
<accession>A0A161JK75</accession>
<feature type="domain" description="Cytochrome oxidase subunit II copper A binding" evidence="18">
    <location>
        <begin position="130"/>
        <end position="261"/>
    </location>
</feature>
<dbReference type="SUPFAM" id="SSF81464">
    <property type="entry name" value="Cytochrome c oxidase subunit II-like, transmembrane region"/>
    <property type="match status" value="1"/>
</dbReference>
<keyword evidence="5 14" id="KW-0812">Transmembrane</keyword>
<feature type="chain" id="PRO_5007824248" description="Cytochrome c oxidase subunit 2" evidence="17">
    <location>
        <begin position="30"/>
        <end position="279"/>
    </location>
</feature>
<dbReference type="InterPro" id="IPR011759">
    <property type="entry name" value="Cyt_c_oxidase_su2_TM_dom"/>
</dbReference>
<comment type="subcellular location">
    <subcellularLocation>
        <location evidence="14">Cell membrane</location>
        <topology evidence="14">Multi-pass membrane protein</topology>
    </subcellularLocation>
    <subcellularLocation>
        <location evidence="1">Membrane</location>
        <topology evidence="1">Multi-pass membrane protein</topology>
    </subcellularLocation>
</comment>
<dbReference type="PROSITE" id="PS00078">
    <property type="entry name" value="COX2"/>
    <property type="match status" value="1"/>
</dbReference>
<evidence type="ECO:0000256" key="4">
    <source>
        <dbReference type="ARBA" id="ARBA00022660"/>
    </source>
</evidence>
<dbReference type="PRINTS" id="PR01166">
    <property type="entry name" value="CYCOXIDASEII"/>
</dbReference>
<dbReference type="GO" id="GO:0005507">
    <property type="term" value="F:copper ion binding"/>
    <property type="evidence" value="ECO:0007669"/>
    <property type="project" value="InterPro"/>
</dbReference>
<proteinExistence type="inferred from homology"/>
<comment type="function">
    <text evidence="12 15">Subunits I and II form the functional core of the enzyme complex. Electrons originating in cytochrome c are transferred via heme a and Cu(A) to the binuclear center formed by heme a3 and Cu(B).</text>
</comment>
<evidence type="ECO:0000256" key="14">
    <source>
        <dbReference type="RuleBase" id="RU000456"/>
    </source>
</evidence>
<dbReference type="NCBIfam" id="TIGR02866">
    <property type="entry name" value="CoxB"/>
    <property type="match status" value="1"/>
</dbReference>
<keyword evidence="10 15" id="KW-0186">Copper</keyword>
<keyword evidence="17" id="KW-0732">Signal</keyword>
<evidence type="ECO:0000256" key="6">
    <source>
        <dbReference type="ARBA" id="ARBA00022723"/>
    </source>
</evidence>
<comment type="similarity">
    <text evidence="2 14">Belongs to the cytochrome c oxidase subunit 2 family.</text>
</comment>
<dbReference type="EMBL" id="AP014809">
    <property type="protein sequence ID" value="BAU92192.1"/>
    <property type="molecule type" value="Genomic_DNA"/>
</dbReference>
<dbReference type="InterPro" id="IPR014222">
    <property type="entry name" value="Cyt_c_oxidase_su2"/>
</dbReference>
<keyword evidence="7" id="KW-1278">Translocase</keyword>
<keyword evidence="4 14" id="KW-0679">Respiratory chain</keyword>
<comment type="catalytic activity">
    <reaction evidence="13 15">
        <text>4 Fe(II)-[cytochrome c] + O2 + 8 H(+)(in) = 4 Fe(III)-[cytochrome c] + 2 H2O + 4 H(+)(out)</text>
        <dbReference type="Rhea" id="RHEA:11436"/>
        <dbReference type="Rhea" id="RHEA-COMP:10350"/>
        <dbReference type="Rhea" id="RHEA-COMP:14399"/>
        <dbReference type="ChEBI" id="CHEBI:15377"/>
        <dbReference type="ChEBI" id="CHEBI:15378"/>
        <dbReference type="ChEBI" id="CHEBI:15379"/>
        <dbReference type="ChEBI" id="CHEBI:29033"/>
        <dbReference type="ChEBI" id="CHEBI:29034"/>
        <dbReference type="EC" id="7.1.1.9"/>
    </reaction>
</comment>
<dbReference type="GO" id="GO:0042773">
    <property type="term" value="P:ATP synthesis coupled electron transport"/>
    <property type="evidence" value="ECO:0007669"/>
    <property type="project" value="TreeGrafter"/>
</dbReference>
<keyword evidence="11 16" id="KW-0472">Membrane</keyword>
<keyword evidence="3 14" id="KW-0813">Transport</keyword>
<comment type="cofactor">
    <cofactor evidence="15">
        <name>Cu cation</name>
        <dbReference type="ChEBI" id="CHEBI:23378"/>
    </cofactor>
    <text evidence="15">Binds a copper A center.</text>
</comment>
<evidence type="ECO:0000313" key="20">
    <source>
        <dbReference type="EMBL" id="BAU92192.1"/>
    </source>
</evidence>
<dbReference type="InterPro" id="IPR008972">
    <property type="entry name" value="Cupredoxin"/>
</dbReference>
<evidence type="ECO:0000256" key="15">
    <source>
        <dbReference type="RuleBase" id="RU004024"/>
    </source>
</evidence>
<gene>
    <name evidence="20" type="ORF">MPPM_3587</name>
</gene>
<dbReference type="Pfam" id="PF02790">
    <property type="entry name" value="COX2_TM"/>
    <property type="match status" value="1"/>
</dbReference>
<evidence type="ECO:0000256" key="10">
    <source>
        <dbReference type="ARBA" id="ARBA00023008"/>
    </source>
</evidence>
<evidence type="ECO:0000256" key="17">
    <source>
        <dbReference type="SAM" id="SignalP"/>
    </source>
</evidence>
<evidence type="ECO:0000259" key="19">
    <source>
        <dbReference type="PROSITE" id="PS50999"/>
    </source>
</evidence>
<dbReference type="PROSITE" id="PS50857">
    <property type="entry name" value="COX2_CUA"/>
    <property type="match status" value="1"/>
</dbReference>
<feature type="signal peptide" evidence="17">
    <location>
        <begin position="1"/>
        <end position="29"/>
    </location>
</feature>
<dbReference type="InterPro" id="IPR045187">
    <property type="entry name" value="CcO_II"/>
</dbReference>
<dbReference type="PROSITE" id="PS50999">
    <property type="entry name" value="COX2_TM"/>
    <property type="match status" value="1"/>
</dbReference>
<dbReference type="GO" id="GO:0016491">
    <property type="term" value="F:oxidoreductase activity"/>
    <property type="evidence" value="ECO:0007669"/>
    <property type="project" value="InterPro"/>
</dbReference>
<dbReference type="AlphaFoldDB" id="A0A161JK75"/>
<dbReference type="InterPro" id="IPR002429">
    <property type="entry name" value="CcO_II-like_C"/>
</dbReference>
<evidence type="ECO:0000256" key="12">
    <source>
        <dbReference type="ARBA" id="ARBA00024688"/>
    </source>
</evidence>
<evidence type="ECO:0000256" key="1">
    <source>
        <dbReference type="ARBA" id="ARBA00004141"/>
    </source>
</evidence>
<evidence type="ECO:0000256" key="13">
    <source>
        <dbReference type="ARBA" id="ARBA00047816"/>
    </source>
</evidence>
<evidence type="ECO:0000256" key="16">
    <source>
        <dbReference type="SAM" id="Phobius"/>
    </source>
</evidence>
<dbReference type="Gene3D" id="2.60.40.420">
    <property type="entry name" value="Cupredoxins - blue copper proteins"/>
    <property type="match status" value="1"/>
</dbReference>
<dbReference type="PANTHER" id="PTHR22888">
    <property type="entry name" value="CYTOCHROME C OXIDASE, SUBUNIT II"/>
    <property type="match status" value="1"/>
</dbReference>
<feature type="domain" description="Cytochrome oxidase subunit II transmembrane region profile" evidence="19">
    <location>
        <begin position="34"/>
        <end position="129"/>
    </location>
</feature>
<protein>
    <recommendedName>
        <fullName evidence="15">Cytochrome c oxidase subunit 2</fullName>
        <ecNumber evidence="15">7.1.1.9</ecNumber>
    </recommendedName>
</protein>
<dbReference type="Pfam" id="PF00116">
    <property type="entry name" value="COX2"/>
    <property type="match status" value="1"/>
</dbReference>
<evidence type="ECO:0000256" key="5">
    <source>
        <dbReference type="ARBA" id="ARBA00022692"/>
    </source>
</evidence>
<dbReference type="SUPFAM" id="SSF49503">
    <property type="entry name" value="Cupredoxins"/>
    <property type="match status" value="1"/>
</dbReference>
<dbReference type="PANTHER" id="PTHR22888:SF9">
    <property type="entry name" value="CYTOCHROME C OXIDASE SUBUNIT 2"/>
    <property type="match status" value="1"/>
</dbReference>
<dbReference type="Gene3D" id="1.10.287.90">
    <property type="match status" value="1"/>
</dbReference>
<dbReference type="GO" id="GO:0005886">
    <property type="term" value="C:plasma membrane"/>
    <property type="evidence" value="ECO:0007669"/>
    <property type="project" value="UniProtKB-SubCell"/>
</dbReference>
<name>A0A161JK75_9HYPH</name>
<evidence type="ECO:0000256" key="2">
    <source>
        <dbReference type="ARBA" id="ARBA00007866"/>
    </source>
</evidence>
<reference evidence="20 21" key="1">
    <citation type="journal article" date="2016" name="Genome Announc.">
        <title>Complete Genome Sequence of Methylobacterium populi P-1M, Isolated from Pink-Pigmented Household Biofilm.</title>
        <authorList>
            <person name="Morohoshi T."/>
            <person name="Ikeda T."/>
        </authorList>
    </citation>
    <scope>NUCLEOTIDE SEQUENCE [LARGE SCALE GENOMIC DNA]</scope>
    <source>
        <strain evidence="20 21">P-1M</strain>
    </source>
</reference>
<sequence length="279" mass="30761">MRTTQAQHWSSWGLAAFGALLGSSSSALAAGVGQPEPWQMSRQVPVTAEAVDLLNFEHGLHWLAFGISVFVLALILYCIFKFSEKANPTPSRTTHNTMIEVAWTIIPVLILVAVAIPSFRTLRTQLSDPKADVVVKVVGHAWYWSYVYPAEGDKGGFTFDANIDEEQQPKLLATDNDMVVPVGKIVKVQVTSDDVIHSWAIPSFGGKIDAIPGRLNQWWFKADREGTYHGQCSELCGARHAYMPITVRVVSEQAYAEWLTEAKTKYAAVDNGARLADAR</sequence>